<feature type="region of interest" description="Disordered" evidence="1">
    <location>
        <begin position="70"/>
        <end position="92"/>
    </location>
</feature>
<keyword evidence="2" id="KW-1133">Transmembrane helix</keyword>
<name>A0A9P5P6Z1_9AGAR</name>
<keyword evidence="4" id="KW-1185">Reference proteome</keyword>
<protein>
    <submittedName>
        <fullName evidence="3">Uncharacterized protein</fullName>
    </submittedName>
</protein>
<reference evidence="3" key="1">
    <citation type="submission" date="2020-11" db="EMBL/GenBank/DDBJ databases">
        <authorList>
            <consortium name="DOE Joint Genome Institute"/>
            <person name="Ahrendt S."/>
            <person name="Riley R."/>
            <person name="Andreopoulos W."/>
            <person name="Labutti K."/>
            <person name="Pangilinan J."/>
            <person name="Ruiz-Duenas F.J."/>
            <person name="Barrasa J.M."/>
            <person name="Sanchez-Garcia M."/>
            <person name="Camarero S."/>
            <person name="Miyauchi S."/>
            <person name="Serrano A."/>
            <person name="Linde D."/>
            <person name="Babiker R."/>
            <person name="Drula E."/>
            <person name="Ayuso-Fernandez I."/>
            <person name="Pacheco R."/>
            <person name="Padilla G."/>
            <person name="Ferreira P."/>
            <person name="Barriuso J."/>
            <person name="Kellner H."/>
            <person name="Castanera R."/>
            <person name="Alfaro M."/>
            <person name="Ramirez L."/>
            <person name="Pisabarro A.G."/>
            <person name="Kuo A."/>
            <person name="Tritt A."/>
            <person name="Lipzen A."/>
            <person name="He G."/>
            <person name="Yan M."/>
            <person name="Ng V."/>
            <person name="Cullen D."/>
            <person name="Martin F."/>
            <person name="Rosso M.-N."/>
            <person name="Henrissat B."/>
            <person name="Hibbett D."/>
            <person name="Martinez A.T."/>
            <person name="Grigoriev I.V."/>
        </authorList>
    </citation>
    <scope>NUCLEOTIDE SEQUENCE</scope>
    <source>
        <strain evidence="3">AH 40177</strain>
    </source>
</reference>
<feature type="transmembrane region" description="Helical" evidence="2">
    <location>
        <begin position="20"/>
        <end position="40"/>
    </location>
</feature>
<gene>
    <name evidence="3" type="ORF">BDP27DRAFT_1455739</name>
</gene>
<evidence type="ECO:0000313" key="4">
    <source>
        <dbReference type="Proteomes" id="UP000772434"/>
    </source>
</evidence>
<keyword evidence="2" id="KW-0472">Membrane</keyword>
<evidence type="ECO:0000313" key="3">
    <source>
        <dbReference type="EMBL" id="KAF9032450.1"/>
    </source>
</evidence>
<dbReference type="AlphaFoldDB" id="A0A9P5P6Z1"/>
<proteinExistence type="predicted"/>
<feature type="compositionally biased region" description="Basic and acidic residues" evidence="1">
    <location>
        <begin position="74"/>
        <end position="83"/>
    </location>
</feature>
<evidence type="ECO:0000256" key="1">
    <source>
        <dbReference type="SAM" id="MobiDB-lite"/>
    </source>
</evidence>
<dbReference type="EMBL" id="JADNRY010000640">
    <property type="protein sequence ID" value="KAF9032450.1"/>
    <property type="molecule type" value="Genomic_DNA"/>
</dbReference>
<dbReference type="Proteomes" id="UP000772434">
    <property type="component" value="Unassembled WGS sequence"/>
</dbReference>
<evidence type="ECO:0000256" key="2">
    <source>
        <dbReference type="SAM" id="Phobius"/>
    </source>
</evidence>
<accession>A0A9P5P6Z1</accession>
<keyword evidence="2" id="KW-0812">Transmembrane</keyword>
<sequence length="92" mass="10061">MDTPPDSTVILLASKRMMTSLFQLMLVLAPILLLPLLKILDQWTPMPLLSMDPTPGYNVLAPSHPVTVGTAKDLPVKGSREAPTKFTGKYTQ</sequence>
<comment type="caution">
    <text evidence="3">The sequence shown here is derived from an EMBL/GenBank/DDBJ whole genome shotgun (WGS) entry which is preliminary data.</text>
</comment>
<feature type="non-terminal residue" evidence="3">
    <location>
        <position position="92"/>
    </location>
</feature>
<organism evidence="3 4">
    <name type="scientific">Rhodocollybia butyracea</name>
    <dbReference type="NCBI Taxonomy" id="206335"/>
    <lineage>
        <taxon>Eukaryota</taxon>
        <taxon>Fungi</taxon>
        <taxon>Dikarya</taxon>
        <taxon>Basidiomycota</taxon>
        <taxon>Agaricomycotina</taxon>
        <taxon>Agaricomycetes</taxon>
        <taxon>Agaricomycetidae</taxon>
        <taxon>Agaricales</taxon>
        <taxon>Marasmiineae</taxon>
        <taxon>Omphalotaceae</taxon>
        <taxon>Rhodocollybia</taxon>
    </lineage>
</organism>